<organism evidence="1">
    <name type="scientific">Capitella teleta</name>
    <name type="common">Polychaete worm</name>
    <dbReference type="NCBI Taxonomy" id="283909"/>
    <lineage>
        <taxon>Eukaryota</taxon>
        <taxon>Metazoa</taxon>
        <taxon>Spiralia</taxon>
        <taxon>Lophotrochozoa</taxon>
        <taxon>Annelida</taxon>
        <taxon>Polychaeta</taxon>
        <taxon>Sedentaria</taxon>
        <taxon>Scolecida</taxon>
        <taxon>Capitellidae</taxon>
        <taxon>Capitella</taxon>
    </lineage>
</organism>
<dbReference type="EMBL" id="AMQN01008319">
    <property type="status" value="NOT_ANNOTATED_CDS"/>
    <property type="molecule type" value="Genomic_DNA"/>
</dbReference>
<gene>
    <name evidence="1" type="ORF">CAPTEDRAFT_226486</name>
</gene>
<evidence type="ECO:0000313" key="3">
    <source>
        <dbReference type="Proteomes" id="UP000014760"/>
    </source>
</evidence>
<evidence type="ECO:0000313" key="2">
    <source>
        <dbReference type="EnsemblMetazoa" id="CapteP226486"/>
    </source>
</evidence>
<dbReference type="EMBL" id="KB302824">
    <property type="protein sequence ID" value="ELU03845.1"/>
    <property type="molecule type" value="Genomic_DNA"/>
</dbReference>
<dbReference type="STRING" id="283909.R7UBU2"/>
<accession>R7UBU2</accession>
<reference evidence="1 3" key="2">
    <citation type="journal article" date="2013" name="Nature">
        <title>Insights into bilaterian evolution from three spiralian genomes.</title>
        <authorList>
            <person name="Simakov O."/>
            <person name="Marletaz F."/>
            <person name="Cho S.J."/>
            <person name="Edsinger-Gonzales E."/>
            <person name="Havlak P."/>
            <person name="Hellsten U."/>
            <person name="Kuo D.H."/>
            <person name="Larsson T."/>
            <person name="Lv J."/>
            <person name="Arendt D."/>
            <person name="Savage R."/>
            <person name="Osoegawa K."/>
            <person name="de Jong P."/>
            <person name="Grimwood J."/>
            <person name="Chapman J.A."/>
            <person name="Shapiro H."/>
            <person name="Aerts A."/>
            <person name="Otillar R.P."/>
            <person name="Terry A.Y."/>
            <person name="Boore J.L."/>
            <person name="Grigoriev I.V."/>
            <person name="Lindberg D.R."/>
            <person name="Seaver E.C."/>
            <person name="Weisblat D.A."/>
            <person name="Putnam N.H."/>
            <person name="Rokhsar D.S."/>
        </authorList>
    </citation>
    <scope>NUCLEOTIDE SEQUENCE</scope>
    <source>
        <strain evidence="1 3">I ESC-2004</strain>
    </source>
</reference>
<dbReference type="InterPro" id="IPR013869">
    <property type="entry name" value="DUF1757"/>
</dbReference>
<protein>
    <submittedName>
        <fullName evidence="1 2">Uncharacterized protein</fullName>
    </submittedName>
</protein>
<dbReference type="OMA" id="NRNQVRT"/>
<dbReference type="PANTHER" id="PTHR38636:SF1">
    <property type="entry name" value="CHLORIDE CHANNEL PROTEIN CLC-D"/>
    <property type="match status" value="1"/>
</dbReference>
<reference evidence="2" key="3">
    <citation type="submission" date="2015-06" db="UniProtKB">
        <authorList>
            <consortium name="EnsemblMetazoa"/>
        </authorList>
    </citation>
    <scope>IDENTIFICATION</scope>
</reference>
<keyword evidence="3" id="KW-1185">Reference proteome</keyword>
<dbReference type="EnsemblMetazoa" id="CapteT226486">
    <property type="protein sequence ID" value="CapteP226486"/>
    <property type="gene ID" value="CapteG226486"/>
</dbReference>
<name>R7UBU2_CAPTE</name>
<reference evidence="3" key="1">
    <citation type="submission" date="2012-12" db="EMBL/GenBank/DDBJ databases">
        <authorList>
            <person name="Hellsten U."/>
            <person name="Grimwood J."/>
            <person name="Chapman J.A."/>
            <person name="Shapiro H."/>
            <person name="Aerts A."/>
            <person name="Otillar R.P."/>
            <person name="Terry A.Y."/>
            <person name="Boore J.L."/>
            <person name="Simakov O."/>
            <person name="Marletaz F."/>
            <person name="Cho S.-J."/>
            <person name="Edsinger-Gonzales E."/>
            <person name="Havlak P."/>
            <person name="Kuo D.-H."/>
            <person name="Larsson T."/>
            <person name="Lv J."/>
            <person name="Arendt D."/>
            <person name="Savage R."/>
            <person name="Osoegawa K."/>
            <person name="de Jong P."/>
            <person name="Lindberg D.R."/>
            <person name="Seaver E.C."/>
            <person name="Weisblat D.A."/>
            <person name="Putnam N.H."/>
            <person name="Grigoriev I.V."/>
            <person name="Rokhsar D.S."/>
        </authorList>
    </citation>
    <scope>NUCLEOTIDE SEQUENCE</scope>
    <source>
        <strain evidence="3">I ESC-2004</strain>
    </source>
</reference>
<dbReference type="PANTHER" id="PTHR38636">
    <property type="entry name" value="PROTEIN CBG20488"/>
    <property type="match status" value="1"/>
</dbReference>
<proteinExistence type="predicted"/>
<evidence type="ECO:0000313" key="1">
    <source>
        <dbReference type="EMBL" id="ELU03845.1"/>
    </source>
</evidence>
<sequence length="162" mass="17463">MVLQYIKNHMGMKLTEEQMADIPHAFPELVSHVIIKNIQAFGMLGTFLVGPVWAASSKSTRNLPGLAAKCTKAGRVGVVMSFFTGPAMTYFTVKGNEEIKIYDRCFRLRHNRKQVRVDQASIIGGLSGAAIGASQANPTLGFLVGMTSGVLGAAAYNSKQDK</sequence>
<dbReference type="Proteomes" id="UP000014760">
    <property type="component" value="Unassembled WGS sequence"/>
</dbReference>
<dbReference type="HOGENOM" id="CLU_135807_0_0_1"/>
<dbReference type="Pfam" id="PF08560">
    <property type="entry name" value="DUF1757"/>
    <property type="match status" value="1"/>
</dbReference>
<dbReference type="AlphaFoldDB" id="R7UBU2"/>
<dbReference type="OrthoDB" id="421638at2759"/>